<reference evidence="1" key="1">
    <citation type="submission" date="2023-05" db="EMBL/GenBank/DDBJ databases">
        <authorList>
            <consortium name="ELIXIR-Norway"/>
        </authorList>
    </citation>
    <scope>NUCLEOTIDE SEQUENCE</scope>
</reference>
<sequence length="751" mass="87495">MRFLRVGFVFFFFFQALVSWRRCPELTCTPALPPSRHRVSCWAQSGQLSSRKSILKKKTDYHRSSHQVPGELFVQSGISGFCVFSKGDPRSTDQSLTSRTMAHGRVGLVTFSDVAIDFSQEEWACLDSRQRDLYWDVMLENYSNLVSLGFVVSKPDLVTFLEQMKDPRNIRRVERTAIYTAMSPQDTQNLMPKNPGLEDFFPKASLQMYERFHLRNLHLMKNWEYTRACERQRGCLYAHKQIETVTHNMNITAKAYEQHESNWEKYQFQSSTSAKKYKILRKDLHHFLKHACSLKGNVENLEGNLVSTANTCSKNSQYRLRLNKHSSMSEHQKFNNQGENSQYNQFEGSMSRGSTLTEHHRIHTGKKPYKCKECDKAFFTSSDLTRHQQIHTGERAHKCTECGKVFIQCSHLTKHQQIHTGEKPYKGTECGKAFNHSSSLTQHQRIHTGEKPYKCTECGKAFNHNSNLTQHQRIHTGEKPYKCKDYCGKAFIQCSYLTQHQRIHSGEKPYKCKDCDKAFIRCSQLTRHQRIHTRERPNQFTEQRGQTSIRSSTLTEHHRIHTGEKPYKCKECGKTFIRSSYLTKHHQIHTGERPYKCTECGKAFNRNSNLTRHQRIHTGEKLYKCKECGKAFNHNSSLTQHQRIHTGERPYCCTECGQTFIRRSILTEHHRFHTGEKPYKWCGKAFINSSTLTKHQRIHTGERLYKCTECGKAFNRNSILLHIYEFILERSLINVQNVAKPLVIVVGLLNI</sequence>
<dbReference type="EMBL" id="OX596104">
    <property type="protein sequence ID" value="CAM9959749.1"/>
    <property type="molecule type" value="Genomic_DNA"/>
</dbReference>
<reference evidence="1" key="2">
    <citation type="submission" date="2025-03" db="EMBL/GenBank/DDBJ databases">
        <authorList>
            <consortium name="ELIXIR-Norway"/>
            <consortium name="Elixir Norway"/>
        </authorList>
    </citation>
    <scope>NUCLEOTIDE SEQUENCE</scope>
</reference>
<name>A0AC59YT72_RANTA</name>
<protein>
    <submittedName>
        <fullName evidence="1">Uncharacterized protein</fullName>
    </submittedName>
</protein>
<organism evidence="1 2">
    <name type="scientific">Rangifer tarandus platyrhynchus</name>
    <name type="common">Svalbard reindeer</name>
    <dbReference type="NCBI Taxonomy" id="3082113"/>
    <lineage>
        <taxon>Eukaryota</taxon>
        <taxon>Metazoa</taxon>
        <taxon>Chordata</taxon>
        <taxon>Craniata</taxon>
        <taxon>Vertebrata</taxon>
        <taxon>Euteleostomi</taxon>
        <taxon>Mammalia</taxon>
        <taxon>Eutheria</taxon>
        <taxon>Laurasiatheria</taxon>
        <taxon>Artiodactyla</taxon>
        <taxon>Ruminantia</taxon>
        <taxon>Pecora</taxon>
        <taxon>Cervidae</taxon>
        <taxon>Odocoileinae</taxon>
        <taxon>Rangifer</taxon>
    </lineage>
</organism>
<evidence type="ECO:0000313" key="1">
    <source>
        <dbReference type="EMBL" id="CAM9959749.1"/>
    </source>
</evidence>
<gene>
    <name evidence="1" type="ORF">MRATA1EN22A_LOCUS9937</name>
</gene>
<evidence type="ECO:0000313" key="2">
    <source>
        <dbReference type="Proteomes" id="UP001162501"/>
    </source>
</evidence>
<accession>A0AC59YT72</accession>
<dbReference type="Proteomes" id="UP001162501">
    <property type="component" value="Chromosome 20"/>
</dbReference>
<proteinExistence type="predicted"/>